<dbReference type="GO" id="GO:0005524">
    <property type="term" value="F:ATP binding"/>
    <property type="evidence" value="ECO:0007669"/>
    <property type="project" value="UniProtKB-KW"/>
</dbReference>
<dbReference type="AlphaFoldDB" id="A0A0A2C4V2"/>
<dbReference type="PANTHER" id="PTHR42711:SF4">
    <property type="entry name" value="ABC TRANSPORTER RELATED"/>
    <property type="match status" value="1"/>
</dbReference>
<organism evidence="5 6">
    <name type="scientific">Prochlorococcus marinus str. PAC1</name>
    <dbReference type="NCBI Taxonomy" id="59924"/>
    <lineage>
        <taxon>Bacteria</taxon>
        <taxon>Bacillati</taxon>
        <taxon>Cyanobacteriota</taxon>
        <taxon>Cyanophyceae</taxon>
        <taxon>Synechococcales</taxon>
        <taxon>Prochlorococcaceae</taxon>
        <taxon>Prochlorococcus</taxon>
    </lineage>
</organism>
<dbReference type="EMBL" id="JNAX01000015">
    <property type="protein sequence ID" value="KGG19654.1"/>
    <property type="molecule type" value="Genomic_DNA"/>
</dbReference>
<dbReference type="InterPro" id="IPR003593">
    <property type="entry name" value="AAA+_ATPase"/>
</dbReference>
<dbReference type="InterPro" id="IPR027417">
    <property type="entry name" value="P-loop_NTPase"/>
</dbReference>
<evidence type="ECO:0000256" key="1">
    <source>
        <dbReference type="ARBA" id="ARBA00022448"/>
    </source>
</evidence>
<comment type="caution">
    <text evidence="5">The sequence shown here is derived from an EMBL/GenBank/DDBJ whole genome shotgun (WGS) entry which is preliminary data.</text>
</comment>
<gene>
    <name evidence="5" type="ORF">EV03_2039</name>
</gene>
<protein>
    <submittedName>
        <fullName evidence="5">ABC transporter</fullName>
    </submittedName>
</protein>
<feature type="domain" description="ABC transporter" evidence="4">
    <location>
        <begin position="29"/>
        <end position="262"/>
    </location>
</feature>
<keyword evidence="1" id="KW-0813">Transport</keyword>
<dbReference type="Pfam" id="PF00005">
    <property type="entry name" value="ABC_tran"/>
    <property type="match status" value="1"/>
</dbReference>
<sequence length="332" mass="36998">MHNNPSDLIVVDQLSKYYRVANKQPGFKGTLKHFFDRKTYDVPAVTDISFKISPGEVVGFLGANGAGKTTLLKMMCGLIHPSTGLVDVGGFSPQRRQTAFLKEITLVMGQKQQLIWDLPPMDSLYVNAAVYGLSDHEAKVRINELAEMLELGEELTRPVRKLSLGQRMKSEILAALLHKPSVLFLDEPTLGLDVNAQARVRSFLSEYNKRTGATILLTSHYMADITALCPRVICIHKGKLFYNGDLDSLANSLSPSREVKVELKNPCASEQFKKYGEIQDLNDRFVCLLVSRDKLTDVVSNLLTDFDIIDLEISDPPIDQLIGELFIKGEVN</sequence>
<evidence type="ECO:0000259" key="4">
    <source>
        <dbReference type="PROSITE" id="PS50893"/>
    </source>
</evidence>
<keyword evidence="3" id="KW-0067">ATP-binding</keyword>
<name>A0A0A2C4V2_PROMR</name>
<reference evidence="6" key="1">
    <citation type="journal article" date="2014" name="Sci. Data">
        <title>Genomes of diverse isolates of the marine cyanobacterium Prochlorococcus.</title>
        <authorList>
            <person name="Biller S."/>
            <person name="Berube P."/>
            <person name="Thompson J."/>
            <person name="Kelly L."/>
            <person name="Roggensack S."/>
            <person name="Awad L."/>
            <person name="Roache-Johnson K."/>
            <person name="Ding H."/>
            <person name="Giovannoni S.J."/>
            <person name="Moore L.R."/>
            <person name="Chisholm S.W."/>
        </authorList>
    </citation>
    <scope>NUCLEOTIDE SEQUENCE [LARGE SCALE GENOMIC DNA]</scope>
    <source>
        <strain evidence="6">PAC1</strain>
    </source>
</reference>
<proteinExistence type="predicted"/>
<dbReference type="SUPFAM" id="SSF52540">
    <property type="entry name" value="P-loop containing nucleoside triphosphate hydrolases"/>
    <property type="match status" value="1"/>
</dbReference>
<dbReference type="PROSITE" id="PS50893">
    <property type="entry name" value="ABC_TRANSPORTER_2"/>
    <property type="match status" value="1"/>
</dbReference>
<evidence type="ECO:0000256" key="3">
    <source>
        <dbReference type="ARBA" id="ARBA00022840"/>
    </source>
</evidence>
<keyword evidence="2" id="KW-0547">Nucleotide-binding</keyword>
<dbReference type="GO" id="GO:0016887">
    <property type="term" value="F:ATP hydrolysis activity"/>
    <property type="evidence" value="ECO:0007669"/>
    <property type="project" value="InterPro"/>
</dbReference>
<dbReference type="InterPro" id="IPR003439">
    <property type="entry name" value="ABC_transporter-like_ATP-bd"/>
</dbReference>
<dbReference type="Gene3D" id="3.40.50.300">
    <property type="entry name" value="P-loop containing nucleotide triphosphate hydrolases"/>
    <property type="match status" value="1"/>
</dbReference>
<evidence type="ECO:0000313" key="5">
    <source>
        <dbReference type="EMBL" id="KGG19654.1"/>
    </source>
</evidence>
<evidence type="ECO:0000256" key="2">
    <source>
        <dbReference type="ARBA" id="ARBA00022741"/>
    </source>
</evidence>
<dbReference type="PANTHER" id="PTHR42711">
    <property type="entry name" value="ABC TRANSPORTER ATP-BINDING PROTEIN"/>
    <property type="match status" value="1"/>
</dbReference>
<dbReference type="RefSeq" id="WP_036907376.1">
    <property type="nucleotide sequence ID" value="NZ_CP138967.1"/>
</dbReference>
<dbReference type="InterPro" id="IPR050763">
    <property type="entry name" value="ABC_transporter_ATP-binding"/>
</dbReference>
<evidence type="ECO:0000313" key="6">
    <source>
        <dbReference type="Proteomes" id="UP000030392"/>
    </source>
</evidence>
<dbReference type="SMART" id="SM00382">
    <property type="entry name" value="AAA"/>
    <property type="match status" value="1"/>
</dbReference>
<dbReference type="Proteomes" id="UP000030392">
    <property type="component" value="Unassembled WGS sequence"/>
</dbReference>
<accession>A0A0A2C4V2</accession>